<dbReference type="InterPro" id="IPR003265">
    <property type="entry name" value="HhH-GPD_domain"/>
</dbReference>
<dbReference type="PANTHER" id="PTHR43003">
    <property type="entry name" value="DNA-3-METHYLADENINE GLYCOSYLASE"/>
    <property type="match status" value="1"/>
</dbReference>
<dbReference type="InterPro" id="IPR011257">
    <property type="entry name" value="DNA_glycosylase"/>
</dbReference>
<dbReference type="GO" id="GO:0006307">
    <property type="term" value="P:DNA alkylation repair"/>
    <property type="evidence" value="ECO:0007669"/>
    <property type="project" value="TreeGrafter"/>
</dbReference>
<gene>
    <name evidence="7" type="ORF">HNR42_002980</name>
</gene>
<evidence type="ECO:0000256" key="3">
    <source>
        <dbReference type="ARBA" id="ARBA00012000"/>
    </source>
</evidence>
<dbReference type="RefSeq" id="WP_183988278.1">
    <property type="nucleotide sequence ID" value="NZ_JACHHG010000012.1"/>
</dbReference>
<accession>A0A841I523</accession>
<dbReference type="PANTHER" id="PTHR43003:SF5">
    <property type="entry name" value="DNA-3-METHYLADENINE GLYCOSYLASE"/>
    <property type="match status" value="1"/>
</dbReference>
<keyword evidence="7" id="KW-0378">Hydrolase</keyword>
<comment type="caution">
    <text evidence="7">The sequence shown here is derived from an EMBL/GenBank/DDBJ whole genome shotgun (WGS) entry which is preliminary data.</text>
</comment>
<organism evidence="7 8">
    <name type="scientific">Deinobacterium chartae</name>
    <dbReference type="NCBI Taxonomy" id="521158"/>
    <lineage>
        <taxon>Bacteria</taxon>
        <taxon>Thermotogati</taxon>
        <taxon>Deinococcota</taxon>
        <taxon>Deinococci</taxon>
        <taxon>Deinococcales</taxon>
        <taxon>Deinococcaceae</taxon>
        <taxon>Deinobacterium</taxon>
    </lineage>
</organism>
<evidence type="ECO:0000256" key="5">
    <source>
        <dbReference type="ARBA" id="ARBA00023204"/>
    </source>
</evidence>
<reference evidence="7 8" key="1">
    <citation type="submission" date="2020-08" db="EMBL/GenBank/DDBJ databases">
        <title>Genomic Encyclopedia of Type Strains, Phase IV (KMG-IV): sequencing the most valuable type-strain genomes for metagenomic binning, comparative biology and taxonomic classification.</title>
        <authorList>
            <person name="Goeker M."/>
        </authorList>
    </citation>
    <scope>NUCLEOTIDE SEQUENCE [LARGE SCALE GENOMIC DNA]</scope>
    <source>
        <strain evidence="7 8">DSM 21458</strain>
    </source>
</reference>
<dbReference type="Pfam" id="PF00730">
    <property type="entry name" value="HhH-GPD"/>
    <property type="match status" value="1"/>
</dbReference>
<dbReference type="GO" id="GO:0043916">
    <property type="term" value="F:DNA-7-methylguanine glycosylase activity"/>
    <property type="evidence" value="ECO:0007669"/>
    <property type="project" value="TreeGrafter"/>
</dbReference>
<dbReference type="GO" id="GO:0005737">
    <property type="term" value="C:cytoplasm"/>
    <property type="evidence" value="ECO:0007669"/>
    <property type="project" value="TreeGrafter"/>
</dbReference>
<keyword evidence="8" id="KW-1185">Reference proteome</keyword>
<evidence type="ECO:0000256" key="1">
    <source>
        <dbReference type="ARBA" id="ARBA00000086"/>
    </source>
</evidence>
<evidence type="ECO:0000259" key="6">
    <source>
        <dbReference type="SMART" id="SM00478"/>
    </source>
</evidence>
<comment type="catalytic activity">
    <reaction evidence="1">
        <text>Hydrolysis of alkylated DNA, releasing 3-methyladenine, 3-methylguanine, 7-methylguanine and 7-methyladenine.</text>
        <dbReference type="EC" id="3.2.2.21"/>
    </reaction>
</comment>
<dbReference type="AlphaFoldDB" id="A0A841I523"/>
<dbReference type="Gene3D" id="1.10.1670.40">
    <property type="match status" value="1"/>
</dbReference>
<dbReference type="InterPro" id="IPR051912">
    <property type="entry name" value="Alkylbase_DNA_Glycosylase/TA"/>
</dbReference>
<dbReference type="GO" id="GO:0032131">
    <property type="term" value="F:alkylated DNA binding"/>
    <property type="evidence" value="ECO:0007669"/>
    <property type="project" value="TreeGrafter"/>
</dbReference>
<dbReference type="GO" id="GO:0008725">
    <property type="term" value="F:DNA-3-methyladenine glycosylase activity"/>
    <property type="evidence" value="ECO:0007669"/>
    <property type="project" value="TreeGrafter"/>
</dbReference>
<dbReference type="CDD" id="cd00056">
    <property type="entry name" value="ENDO3c"/>
    <property type="match status" value="1"/>
</dbReference>
<comment type="similarity">
    <text evidence="2">Belongs to the alkylbase DNA glycosidase AlkA family.</text>
</comment>
<keyword evidence="5" id="KW-0234">DNA repair</keyword>
<dbReference type="FunFam" id="1.10.340.30:FF:000004">
    <property type="entry name" value="DNA-3-methyladenine glycosylase II"/>
    <property type="match status" value="1"/>
</dbReference>
<dbReference type="SMART" id="SM00478">
    <property type="entry name" value="ENDO3c"/>
    <property type="match status" value="1"/>
</dbReference>
<proteinExistence type="inferred from homology"/>
<keyword evidence="7" id="KW-0326">Glycosidase</keyword>
<evidence type="ECO:0000256" key="2">
    <source>
        <dbReference type="ARBA" id="ARBA00010817"/>
    </source>
</evidence>
<sequence length="210" mass="22563">MSETVISDAFLAASLEAALTHLRRDPVLAALIEQHGPLAWPSRGTDPFETLARSVIGQQLSVRAADTIEARVRAGLGSLSPQAFAAAAPEALRGYGLSWAKVRTLQALSAAVLEGRLPIHDLHALEDEQIIAHLVVLPGIGRWTAEMFLIFGLGRPDVFSPGDAGLRKALQVLYGPQADPDRVVAAWSPYRSLACLYLWRSLNNVPVSAT</sequence>
<evidence type="ECO:0000313" key="7">
    <source>
        <dbReference type="EMBL" id="MBB6099530.1"/>
    </source>
</evidence>
<dbReference type="GO" id="GO:0006285">
    <property type="term" value="P:base-excision repair, AP site formation"/>
    <property type="evidence" value="ECO:0007669"/>
    <property type="project" value="TreeGrafter"/>
</dbReference>
<evidence type="ECO:0000313" key="8">
    <source>
        <dbReference type="Proteomes" id="UP000569951"/>
    </source>
</evidence>
<dbReference type="Proteomes" id="UP000569951">
    <property type="component" value="Unassembled WGS sequence"/>
</dbReference>
<dbReference type="EMBL" id="JACHHG010000012">
    <property type="protein sequence ID" value="MBB6099530.1"/>
    <property type="molecule type" value="Genomic_DNA"/>
</dbReference>
<evidence type="ECO:0000256" key="4">
    <source>
        <dbReference type="ARBA" id="ARBA00022763"/>
    </source>
</evidence>
<name>A0A841I523_9DEIO</name>
<keyword evidence="4" id="KW-0227">DNA damage</keyword>
<dbReference type="SUPFAM" id="SSF48150">
    <property type="entry name" value="DNA-glycosylase"/>
    <property type="match status" value="1"/>
</dbReference>
<dbReference type="EC" id="3.2.2.21" evidence="3"/>
<protein>
    <recommendedName>
        <fullName evidence="3">DNA-3-methyladenine glycosylase II</fullName>
        <ecNumber evidence="3">3.2.2.21</ecNumber>
    </recommendedName>
</protein>
<dbReference type="Gene3D" id="1.10.340.30">
    <property type="entry name" value="Hypothetical protein, domain 2"/>
    <property type="match status" value="1"/>
</dbReference>
<dbReference type="GO" id="GO:0032993">
    <property type="term" value="C:protein-DNA complex"/>
    <property type="evidence" value="ECO:0007669"/>
    <property type="project" value="TreeGrafter"/>
</dbReference>
<feature type="domain" description="HhH-GPD" evidence="6">
    <location>
        <begin position="56"/>
        <end position="203"/>
    </location>
</feature>